<keyword evidence="2" id="KW-1185">Reference proteome</keyword>
<dbReference type="Proteomes" id="UP000019474">
    <property type="component" value="Unassembled WGS sequence"/>
</dbReference>
<name>W9EG29_9LACO</name>
<organism evidence="1 2">
    <name type="scientific">Fructilactobacillus florum 8D</name>
    <dbReference type="NCBI Taxonomy" id="1221538"/>
    <lineage>
        <taxon>Bacteria</taxon>
        <taxon>Bacillati</taxon>
        <taxon>Bacillota</taxon>
        <taxon>Bacilli</taxon>
        <taxon>Lactobacillales</taxon>
        <taxon>Lactobacillaceae</taxon>
        <taxon>Fructilactobacillus</taxon>
    </lineage>
</organism>
<accession>W9EG29</accession>
<dbReference type="EMBL" id="ALXG01000048">
    <property type="protein sequence ID" value="ETO39930.1"/>
    <property type="molecule type" value="Genomic_DNA"/>
</dbReference>
<sequence length="69" mass="7681">MPVQSSEKKKVKLDAAVYKLTPVAYVNNIAPKSSTPIIQKKLYQSARKIAGKLQKNKQVNDSPTLLTRI</sequence>
<dbReference type="AlphaFoldDB" id="W9EG29"/>
<proteinExistence type="predicted"/>
<evidence type="ECO:0000313" key="1">
    <source>
        <dbReference type="EMBL" id="ETO39930.1"/>
    </source>
</evidence>
<reference evidence="1 2" key="1">
    <citation type="submission" date="2012-08" db="EMBL/GenBank/DDBJ databases">
        <title>Genome sequencing of Lactobacillus florum 8D.</title>
        <authorList>
            <person name="Kim E.B."/>
            <person name="Marco M.L."/>
        </authorList>
    </citation>
    <scope>NUCLEOTIDE SEQUENCE [LARGE SCALE GENOMIC DNA]</scope>
    <source>
        <strain evidence="1 2">8D</strain>
    </source>
</reference>
<evidence type="ECO:0000313" key="2">
    <source>
        <dbReference type="Proteomes" id="UP000019474"/>
    </source>
</evidence>
<gene>
    <name evidence="1" type="ORF">B808_1159</name>
</gene>
<protein>
    <submittedName>
        <fullName evidence="1">Uncharacterized protein</fullName>
    </submittedName>
</protein>
<comment type="caution">
    <text evidence="1">The sequence shown here is derived from an EMBL/GenBank/DDBJ whole genome shotgun (WGS) entry which is preliminary data.</text>
</comment>